<organism evidence="1 2">
    <name type="scientific">Actinobacillus minor NM305</name>
    <dbReference type="NCBI Taxonomy" id="637911"/>
    <lineage>
        <taxon>Bacteria</taxon>
        <taxon>Pseudomonadati</taxon>
        <taxon>Pseudomonadota</taxon>
        <taxon>Gammaproteobacteria</taxon>
        <taxon>Pasteurellales</taxon>
        <taxon>Pasteurellaceae</taxon>
        <taxon>Actinobacillus</taxon>
    </lineage>
</organism>
<accession>C5S417</accession>
<evidence type="ECO:0000313" key="2">
    <source>
        <dbReference type="Proteomes" id="UP000005532"/>
    </source>
</evidence>
<dbReference type="EMBL" id="ACQL01000120">
    <property type="protein sequence ID" value="EER46339.1"/>
    <property type="molecule type" value="Genomic_DNA"/>
</dbReference>
<dbReference type="Proteomes" id="UP000005532">
    <property type="component" value="Unassembled WGS sequence"/>
</dbReference>
<name>C5S417_9PAST</name>
<dbReference type="OrthoDB" id="8374021at2"/>
<protein>
    <submittedName>
        <fullName evidence="1">Uncharacterized protein</fullName>
    </submittedName>
</protein>
<reference evidence="1 2" key="1">
    <citation type="journal article" date="2010" name="Vet. Microbiol.">
        <title>Production of haemolysins by strains of the Actinobacillus minor/porcitonsillarum complex.</title>
        <authorList>
            <person name="Arya G."/>
            <person name="Niven D.F."/>
        </authorList>
    </citation>
    <scope>NUCLEOTIDE SEQUENCE [LARGE SCALE GENOMIC DNA]</scope>
    <source>
        <strain evidence="1 2">NM305</strain>
    </source>
</reference>
<evidence type="ECO:0000313" key="1">
    <source>
        <dbReference type="EMBL" id="EER46339.1"/>
    </source>
</evidence>
<dbReference type="AlphaFoldDB" id="C5S417"/>
<gene>
    <name evidence="1" type="ORF">AM305_00684</name>
</gene>
<sequence>MNCEHATQLISLSYEQKLRLSEQLPLQIHLWKCPRCQYFKQNTDKLKALMKEYAKREI</sequence>
<proteinExistence type="predicted"/>
<comment type="caution">
    <text evidence="1">The sequence shown here is derived from an EMBL/GenBank/DDBJ whole genome shotgun (WGS) entry which is preliminary data.</text>
</comment>
<dbReference type="RefSeq" id="WP_005825369.1">
    <property type="nucleotide sequence ID" value="NZ_ACQL01000120.1"/>
</dbReference>